<protein>
    <submittedName>
        <fullName evidence="1">Uncharacterized protein</fullName>
    </submittedName>
</protein>
<organism evidence="1 2">
    <name type="scientific">Pseudomonas veronii</name>
    <dbReference type="NCBI Taxonomy" id="76761"/>
    <lineage>
        <taxon>Bacteria</taxon>
        <taxon>Pseudomonadati</taxon>
        <taxon>Pseudomonadota</taxon>
        <taxon>Gammaproteobacteria</taxon>
        <taxon>Pseudomonadales</taxon>
        <taxon>Pseudomonadaceae</taxon>
        <taxon>Pseudomonas</taxon>
    </lineage>
</organism>
<dbReference type="RefSeq" id="WP_198717306.1">
    <property type="nucleotide sequence ID" value="NZ_JAEILD010000110.1"/>
</dbReference>
<accession>A0ABS0VJ68</accession>
<reference evidence="1 2" key="1">
    <citation type="submission" date="2020-12" db="EMBL/GenBank/DDBJ databases">
        <title>Comparative genomic insights into the epidemiology and virulence of plant pathogenic Pseudomonads from Turkey.</title>
        <authorList>
            <person name="Dillon M."/>
            <person name="Ruiz-Bedoya T."/>
            <person name="Bendalovic-Torma C."/>
            <person name="Guttman K.M."/>
            <person name="Kwak H."/>
            <person name="Middleton M.A."/>
            <person name="Wang P.W."/>
            <person name="Horuz S."/>
            <person name="Aysan Y."/>
            <person name="Guttman D.S."/>
        </authorList>
    </citation>
    <scope>NUCLEOTIDE SEQUENCE [LARGE SCALE GENOMIC DNA]</scope>
    <source>
        <strain evidence="1 2">S4_EA_3a</strain>
    </source>
</reference>
<name>A0ABS0VJ68_PSEVE</name>
<dbReference type="EMBL" id="JAEILD010000110">
    <property type="protein sequence ID" value="MBI6651577.1"/>
    <property type="molecule type" value="Genomic_DNA"/>
</dbReference>
<comment type="caution">
    <text evidence="1">The sequence shown here is derived from an EMBL/GenBank/DDBJ whole genome shotgun (WGS) entry which is preliminary data.</text>
</comment>
<dbReference type="Proteomes" id="UP000614123">
    <property type="component" value="Unassembled WGS sequence"/>
</dbReference>
<evidence type="ECO:0000313" key="2">
    <source>
        <dbReference type="Proteomes" id="UP000614123"/>
    </source>
</evidence>
<gene>
    <name evidence="1" type="ORF">YA0849_21500</name>
</gene>
<evidence type="ECO:0000313" key="1">
    <source>
        <dbReference type="EMBL" id="MBI6651577.1"/>
    </source>
</evidence>
<sequence length="93" mass="11019">MPEESQVHTPKSLGWMDYGKTNCGLLVMSRWDSPERDDNAKDLQRFVRDVKRSGFNHSRTERFEGDQFPDWVGELHCNEVQCQCRRFLRTKQA</sequence>
<proteinExistence type="predicted"/>
<keyword evidence="2" id="KW-1185">Reference proteome</keyword>